<evidence type="ECO:0008006" key="3">
    <source>
        <dbReference type="Google" id="ProtNLM"/>
    </source>
</evidence>
<evidence type="ECO:0000313" key="2">
    <source>
        <dbReference type="Proteomes" id="UP000001918"/>
    </source>
</evidence>
<dbReference type="HOGENOM" id="CLU_159294_0_0_11"/>
<dbReference type="STRING" id="471852.Tcur_4529"/>
<accession>D1A571</accession>
<organism evidence="1 2">
    <name type="scientific">Thermomonospora curvata (strain ATCC 19995 / DSM 43183 / JCM 3096 / KCTC 9072 / NBRC 15933 / NCIMB 10081 / Henssen B9)</name>
    <dbReference type="NCBI Taxonomy" id="471852"/>
    <lineage>
        <taxon>Bacteria</taxon>
        <taxon>Bacillati</taxon>
        <taxon>Actinomycetota</taxon>
        <taxon>Actinomycetes</taxon>
        <taxon>Streptosporangiales</taxon>
        <taxon>Thermomonosporaceae</taxon>
        <taxon>Thermomonospora</taxon>
    </lineage>
</organism>
<gene>
    <name evidence="1" type="ordered locus">Tcur_4529</name>
</gene>
<sequence>MRSIPVDTSALTFVCVAAPRPKLVDQNTGEVKVDRHGRTVYTVKLTAADENGNVDLITVAVGGDPQISVGQVVTVSGLVAFPWEQHTGGRTRWGIAYRADHITPAHPAAPAVPSSPVGVPGVSVPAEMA</sequence>
<name>D1A571_THECD</name>
<dbReference type="AlphaFoldDB" id="D1A571"/>
<dbReference type="Proteomes" id="UP000001918">
    <property type="component" value="Chromosome"/>
</dbReference>
<proteinExistence type="predicted"/>
<dbReference type="KEGG" id="tcu:Tcur_4529"/>
<protein>
    <recommendedName>
        <fullName evidence="3">Regulatory protein</fullName>
    </recommendedName>
</protein>
<dbReference type="EMBL" id="CP001738">
    <property type="protein sequence ID" value="ACZ00057.1"/>
    <property type="molecule type" value="Genomic_DNA"/>
</dbReference>
<dbReference type="OrthoDB" id="3537399at2"/>
<evidence type="ECO:0000313" key="1">
    <source>
        <dbReference type="EMBL" id="ACZ00057.1"/>
    </source>
</evidence>
<keyword evidence="2" id="KW-1185">Reference proteome</keyword>
<dbReference type="RefSeq" id="WP_012854838.1">
    <property type="nucleotide sequence ID" value="NC_013510.1"/>
</dbReference>
<reference evidence="1 2" key="1">
    <citation type="journal article" date="2011" name="Stand. Genomic Sci.">
        <title>Complete genome sequence of Thermomonospora curvata type strain (B9).</title>
        <authorList>
            <person name="Chertkov O."/>
            <person name="Sikorski J."/>
            <person name="Nolan M."/>
            <person name="Lapidus A."/>
            <person name="Lucas S."/>
            <person name="Del Rio T.G."/>
            <person name="Tice H."/>
            <person name="Cheng J.F."/>
            <person name="Goodwin L."/>
            <person name="Pitluck S."/>
            <person name="Liolios K."/>
            <person name="Ivanova N."/>
            <person name="Mavromatis K."/>
            <person name="Mikhailova N."/>
            <person name="Ovchinnikova G."/>
            <person name="Pati A."/>
            <person name="Chen A."/>
            <person name="Palaniappan K."/>
            <person name="Djao O.D."/>
            <person name="Land M."/>
            <person name="Hauser L."/>
            <person name="Chang Y.J."/>
            <person name="Jeffries C.D."/>
            <person name="Brettin T."/>
            <person name="Han C."/>
            <person name="Detter J.C."/>
            <person name="Rohde M."/>
            <person name="Goker M."/>
            <person name="Woyke T."/>
            <person name="Bristow J."/>
            <person name="Eisen J.A."/>
            <person name="Markowitz V."/>
            <person name="Hugenholtz P."/>
            <person name="Klenk H.P."/>
            <person name="Kyrpides N.C."/>
        </authorList>
    </citation>
    <scope>NUCLEOTIDE SEQUENCE [LARGE SCALE GENOMIC DNA]</scope>
    <source>
        <strain evidence="2">ATCC 19995 / DSM 43183 / JCM 3096 / KCTC 9072 / NBRC 15933 / NCIMB 10081 / Henssen B9</strain>
    </source>
</reference>
<dbReference type="eggNOG" id="ENOG5034A3J">
    <property type="taxonomic scope" value="Bacteria"/>
</dbReference>